<evidence type="ECO:0000256" key="1">
    <source>
        <dbReference type="SAM" id="MobiDB-lite"/>
    </source>
</evidence>
<feature type="compositionally biased region" description="Basic residues" evidence="1">
    <location>
        <begin position="70"/>
        <end position="79"/>
    </location>
</feature>
<protein>
    <submittedName>
        <fullName evidence="3">Uncharacterized protein</fullName>
    </submittedName>
</protein>
<dbReference type="OrthoDB" id="4584900at2759"/>
<gene>
    <name evidence="3" type="ORF">PsYK624_066650</name>
</gene>
<name>A0A9P3GAU4_9APHY</name>
<keyword evidence="2" id="KW-0732">Signal</keyword>
<evidence type="ECO:0000313" key="3">
    <source>
        <dbReference type="EMBL" id="GJE90525.1"/>
    </source>
</evidence>
<accession>A0A9P3GAU4</accession>
<feature type="chain" id="PRO_5040310960" evidence="2">
    <location>
        <begin position="17"/>
        <end position="293"/>
    </location>
</feature>
<dbReference type="AlphaFoldDB" id="A0A9P3GAU4"/>
<evidence type="ECO:0000256" key="2">
    <source>
        <dbReference type="SAM" id="SignalP"/>
    </source>
</evidence>
<sequence>MMRLLAVAALASGALATPSAVDPLSAVTGLVPGGGSGSSAGSSPMGKFNPLDVVLHPVEGVMTNGERMRRGLPPKKPHFRRADRTQRARPRPSSTPGQPSNPGGGCAPRNGVIHVTAPGRGNNRPKLDGYLARTGNEFGEYSYTAARDNALTVSINNCTGSPFDIVSSNGYQAYPFLGGIAGFANDGPNLRQGSFNYVYIGGVTQTAQGATPKNADNSFTAATGIQESVESAIWSFRDGTNDLRAQWINEDGSSPADRIVYVPSANVFVVAGDLAAFEQSFGPAEEATFRFES</sequence>
<organism evidence="3 4">
    <name type="scientific">Phanerochaete sordida</name>
    <dbReference type="NCBI Taxonomy" id="48140"/>
    <lineage>
        <taxon>Eukaryota</taxon>
        <taxon>Fungi</taxon>
        <taxon>Dikarya</taxon>
        <taxon>Basidiomycota</taxon>
        <taxon>Agaricomycotina</taxon>
        <taxon>Agaricomycetes</taxon>
        <taxon>Polyporales</taxon>
        <taxon>Phanerochaetaceae</taxon>
        <taxon>Phanerochaete</taxon>
    </lineage>
</organism>
<feature type="signal peptide" evidence="2">
    <location>
        <begin position="1"/>
        <end position="16"/>
    </location>
</feature>
<proteinExistence type="predicted"/>
<dbReference type="Proteomes" id="UP000703269">
    <property type="component" value="Unassembled WGS sequence"/>
</dbReference>
<evidence type="ECO:0000313" key="4">
    <source>
        <dbReference type="Proteomes" id="UP000703269"/>
    </source>
</evidence>
<comment type="caution">
    <text evidence="3">The sequence shown here is derived from an EMBL/GenBank/DDBJ whole genome shotgun (WGS) entry which is preliminary data.</text>
</comment>
<reference evidence="3 4" key="1">
    <citation type="submission" date="2021-08" db="EMBL/GenBank/DDBJ databases">
        <title>Draft Genome Sequence of Phanerochaete sordida strain YK-624.</title>
        <authorList>
            <person name="Mori T."/>
            <person name="Dohra H."/>
            <person name="Suzuki T."/>
            <person name="Kawagishi H."/>
            <person name="Hirai H."/>
        </authorList>
    </citation>
    <scope>NUCLEOTIDE SEQUENCE [LARGE SCALE GENOMIC DNA]</scope>
    <source>
        <strain evidence="3 4">YK-624</strain>
    </source>
</reference>
<dbReference type="EMBL" id="BPQB01000017">
    <property type="protein sequence ID" value="GJE90525.1"/>
    <property type="molecule type" value="Genomic_DNA"/>
</dbReference>
<keyword evidence="4" id="KW-1185">Reference proteome</keyword>
<feature type="region of interest" description="Disordered" evidence="1">
    <location>
        <begin position="60"/>
        <end position="121"/>
    </location>
</feature>